<evidence type="ECO:0000313" key="3">
    <source>
        <dbReference type="Proteomes" id="UP001221757"/>
    </source>
</evidence>
<name>A0AAD7GDL2_MYCRO</name>
<gene>
    <name evidence="2" type="ORF">B0H17DRAFT_1135011</name>
</gene>
<accession>A0AAD7GDL2</accession>
<protein>
    <submittedName>
        <fullName evidence="2">Uncharacterized protein</fullName>
    </submittedName>
</protein>
<proteinExistence type="predicted"/>
<evidence type="ECO:0000313" key="2">
    <source>
        <dbReference type="EMBL" id="KAJ7689425.1"/>
    </source>
</evidence>
<feature type="compositionally biased region" description="Pro residues" evidence="1">
    <location>
        <begin position="199"/>
        <end position="225"/>
    </location>
</feature>
<dbReference type="EMBL" id="JARKIE010000072">
    <property type="protein sequence ID" value="KAJ7689425.1"/>
    <property type="molecule type" value="Genomic_DNA"/>
</dbReference>
<feature type="region of interest" description="Disordered" evidence="1">
    <location>
        <begin position="191"/>
        <end position="227"/>
    </location>
</feature>
<reference evidence="2" key="1">
    <citation type="submission" date="2023-03" db="EMBL/GenBank/DDBJ databases">
        <title>Massive genome expansion in bonnet fungi (Mycena s.s.) driven by repeated elements and novel gene families across ecological guilds.</title>
        <authorList>
            <consortium name="Lawrence Berkeley National Laboratory"/>
            <person name="Harder C.B."/>
            <person name="Miyauchi S."/>
            <person name="Viragh M."/>
            <person name="Kuo A."/>
            <person name="Thoen E."/>
            <person name="Andreopoulos B."/>
            <person name="Lu D."/>
            <person name="Skrede I."/>
            <person name="Drula E."/>
            <person name="Henrissat B."/>
            <person name="Morin E."/>
            <person name="Kohler A."/>
            <person name="Barry K."/>
            <person name="LaButti K."/>
            <person name="Morin E."/>
            <person name="Salamov A."/>
            <person name="Lipzen A."/>
            <person name="Mereny Z."/>
            <person name="Hegedus B."/>
            <person name="Baldrian P."/>
            <person name="Stursova M."/>
            <person name="Weitz H."/>
            <person name="Taylor A."/>
            <person name="Grigoriev I.V."/>
            <person name="Nagy L.G."/>
            <person name="Martin F."/>
            <person name="Kauserud H."/>
        </authorList>
    </citation>
    <scope>NUCLEOTIDE SEQUENCE</scope>
    <source>
        <strain evidence="2">CBHHK067</strain>
    </source>
</reference>
<keyword evidence="3" id="KW-1185">Reference proteome</keyword>
<dbReference type="AlphaFoldDB" id="A0AAD7GDL2"/>
<dbReference type="Proteomes" id="UP001221757">
    <property type="component" value="Unassembled WGS sequence"/>
</dbReference>
<comment type="caution">
    <text evidence="2">The sequence shown here is derived from an EMBL/GenBank/DDBJ whole genome shotgun (WGS) entry which is preliminary data.</text>
</comment>
<evidence type="ECO:0000256" key="1">
    <source>
        <dbReference type="SAM" id="MobiDB-lite"/>
    </source>
</evidence>
<organism evidence="2 3">
    <name type="scientific">Mycena rosella</name>
    <name type="common">Pink bonnet</name>
    <name type="synonym">Agaricus rosellus</name>
    <dbReference type="NCBI Taxonomy" id="1033263"/>
    <lineage>
        <taxon>Eukaryota</taxon>
        <taxon>Fungi</taxon>
        <taxon>Dikarya</taxon>
        <taxon>Basidiomycota</taxon>
        <taxon>Agaricomycotina</taxon>
        <taxon>Agaricomycetes</taxon>
        <taxon>Agaricomycetidae</taxon>
        <taxon>Agaricales</taxon>
        <taxon>Marasmiineae</taxon>
        <taxon>Mycenaceae</taxon>
        <taxon>Mycena</taxon>
    </lineage>
</organism>
<sequence length="398" mass="43510">MLYCSAAPRWRFAHRLPLYSLAGRSYSWFGLHSTTPQAPPLAPARKKIKKEMNLPPWFPADHSVFKRLRPLYGQGWGFRYDVPEPAEMERGNGVAVLQRTFTFPSGTSSNYLLTFVEKTRDAPSGNLVVFRSHCECDVALRSLDGVTDDFYRLARDTQVAYKQIVGDGYPFRPVNPILRVTTFREAAAAARRAARAAPHPHPLPPVQPTRAPLPPPPPAPSPPDAPLTAADLRTHLAPLIARGWCVAHPKTRARFPGEHAALKNHAALYRAVRFASYPAARAFLHAALAALPPRAVYTRLVPVQPGVELRLTASALLVEVWAISALAAGAPGRYGISQADLRYAVELETLLATAASGALDAVTPRCRPVPQTLEELWDPGFLTCVPAEKIPVTVSGQN</sequence>